<proteinExistence type="inferred from homology"/>
<dbReference type="InterPro" id="IPR006370">
    <property type="entry name" value="HB_polyprenyltransferase-like"/>
</dbReference>
<dbReference type="InterPro" id="IPR039653">
    <property type="entry name" value="Prenyltransferase"/>
</dbReference>
<evidence type="ECO:0000256" key="5">
    <source>
        <dbReference type="ARBA" id="ARBA00022692"/>
    </source>
</evidence>
<dbReference type="GO" id="GO:0006744">
    <property type="term" value="P:ubiquinone biosynthetic process"/>
    <property type="evidence" value="ECO:0007669"/>
    <property type="project" value="UniProtKB-UniRule"/>
</dbReference>
<keyword evidence="4 9" id="KW-0808">Transferase</keyword>
<dbReference type="PROSITE" id="PS00943">
    <property type="entry name" value="UBIA"/>
    <property type="match status" value="1"/>
</dbReference>
<dbReference type="EMBL" id="BAABME010009688">
    <property type="protein sequence ID" value="GAA0175627.1"/>
    <property type="molecule type" value="Genomic_DNA"/>
</dbReference>
<gene>
    <name evidence="10" type="ORF">LIER_28763</name>
</gene>
<sequence length="307" mass="34353">MSSTKQTMHKKGKQPSWIDLHLPEIVKPYAHLARLDKPIGSWLLAWPAFWSVALATDLENLPKMLAIFGWWAVWIRGAGCTINDYFDRDYDKKVERTKSRPLASGSVSPTQGLWWLGIQVFMGLGVLYQSNILTLALAILHVPLVFAYPLMKRITYWPQAFLGVMISWGALLGPASLQGTIVPKIAYPLYISSFFWTLIYDTIYAHQDKEDDSKAGVKSTALRFGDSTKVWITWFTVGCIGALVVGGVALEMGLAYYVFVAMGTVQLAWQIITVDLDSPIDCGRKFVSNQWFGAIIFCGIVQGRLFS</sequence>
<feature type="transmembrane region" description="Helical" evidence="9">
    <location>
        <begin position="230"/>
        <end position="250"/>
    </location>
</feature>
<dbReference type="EMBL" id="MK585557">
    <property type="protein sequence ID" value="QDM39200.1"/>
    <property type="molecule type" value="Genomic_DNA"/>
</dbReference>
<dbReference type="GO" id="GO:0005743">
    <property type="term" value="C:mitochondrial inner membrane"/>
    <property type="evidence" value="ECO:0007669"/>
    <property type="project" value="UniProtKB-SubCell"/>
</dbReference>
<dbReference type="Proteomes" id="UP001454036">
    <property type="component" value="Unassembled WGS sequence"/>
</dbReference>
<dbReference type="CDD" id="cd13959">
    <property type="entry name" value="PT_UbiA_COQ2"/>
    <property type="match status" value="1"/>
</dbReference>
<evidence type="ECO:0000256" key="3">
    <source>
        <dbReference type="ARBA" id="ARBA00005985"/>
    </source>
</evidence>
<evidence type="ECO:0000256" key="2">
    <source>
        <dbReference type="ARBA" id="ARBA00004141"/>
    </source>
</evidence>
<dbReference type="InterPro" id="IPR000537">
    <property type="entry name" value="UbiA_prenyltransferase"/>
</dbReference>
<dbReference type="UniPathway" id="UPA00232"/>
<comment type="function">
    <text evidence="9">Catalyzes the prenylation of para-hydroxybenzoate (PHB) with an all-trans polyprenyl group. Mediates the second step in the final reaction sequence of coenzyme Q (CoQ) biosynthesis, which is the condensation of the polyisoprenoid side chain with PHB, generating the first membrane-bound Q intermediate.</text>
</comment>
<evidence type="ECO:0000256" key="6">
    <source>
        <dbReference type="ARBA" id="ARBA00022842"/>
    </source>
</evidence>
<dbReference type="GO" id="GO:0008299">
    <property type="term" value="P:isoprenoid biosynthetic process"/>
    <property type="evidence" value="ECO:0007669"/>
    <property type="project" value="UniProtKB-UniRule"/>
</dbReference>
<dbReference type="HAMAP" id="MF_01635">
    <property type="entry name" value="UbiA"/>
    <property type="match status" value="1"/>
</dbReference>
<dbReference type="PANTHER" id="PTHR11048">
    <property type="entry name" value="PRENYLTRANSFERASES"/>
    <property type="match status" value="1"/>
</dbReference>
<name>A0A515L547_LITER</name>
<evidence type="ECO:0000256" key="4">
    <source>
        <dbReference type="ARBA" id="ARBA00022679"/>
    </source>
</evidence>
<keyword evidence="6" id="KW-0460">Magnesium</keyword>
<keyword evidence="9" id="KW-0999">Mitochondrion inner membrane</keyword>
<keyword evidence="7 9" id="KW-1133">Transmembrane helix</keyword>
<protein>
    <recommendedName>
        <fullName evidence="9">4-hydroxybenzoate polyprenyltransferase, mitochondrial</fullName>
        <shortName evidence="9">4-HB polyprenyltransferase</shortName>
        <ecNumber evidence="9">2.5.1.39</ecNumber>
    </recommendedName>
    <alternativeName>
        <fullName evidence="9">Para-hydroxybenzoate--polyprenyltransferase</fullName>
        <shortName evidence="9">PHB:PPT</shortName>
        <shortName evidence="9">PHB:polyprenyltransferase</shortName>
    </alternativeName>
</protein>
<feature type="transmembrane region" description="Helical" evidence="9">
    <location>
        <begin position="132"/>
        <end position="151"/>
    </location>
</feature>
<dbReference type="InterPro" id="IPR030470">
    <property type="entry name" value="UbiA_prenylTrfase_CS"/>
</dbReference>
<reference evidence="11" key="1">
    <citation type="journal article" date="2019" name="Front. Plant Sci.">
        <title>Evolutionary Developments in Plant Specialized Metabolism, Exemplified by Two Transferase Families.</title>
        <authorList>
            <person name="Kusano H."/>
            <person name="Li H."/>
            <person name="Minami H."/>
            <person name="Kato Y."/>
            <person name="Tabata H."/>
            <person name="Yazaki K."/>
        </authorList>
    </citation>
    <scope>NUCLEOTIDE SEQUENCE</scope>
</reference>
<dbReference type="Pfam" id="PF01040">
    <property type="entry name" value="UbiA"/>
    <property type="match status" value="1"/>
</dbReference>
<comment type="cofactor">
    <cofactor evidence="1 9">
        <name>Mg(2+)</name>
        <dbReference type="ChEBI" id="CHEBI:18420"/>
    </cofactor>
</comment>
<dbReference type="AlphaFoldDB" id="A0A515L547"/>
<dbReference type="PANTHER" id="PTHR11048:SF28">
    <property type="entry name" value="4-HYDROXYBENZOATE POLYPRENYLTRANSFERASE, MITOCHONDRIAL"/>
    <property type="match status" value="1"/>
</dbReference>
<comment type="catalytic activity">
    <reaction evidence="9">
        <text>an all-trans-polyprenyl diphosphate + 4-hydroxybenzoate = a 4-hydroxy-3-(all-trans-polyprenyl)benzoate + diphosphate</text>
        <dbReference type="Rhea" id="RHEA:44504"/>
        <dbReference type="Rhea" id="RHEA-COMP:9514"/>
        <dbReference type="Rhea" id="RHEA-COMP:9564"/>
        <dbReference type="ChEBI" id="CHEBI:17879"/>
        <dbReference type="ChEBI" id="CHEBI:33019"/>
        <dbReference type="ChEBI" id="CHEBI:58914"/>
        <dbReference type="ChEBI" id="CHEBI:78396"/>
        <dbReference type="EC" id="2.5.1.39"/>
    </reaction>
</comment>
<dbReference type="InterPro" id="IPR044878">
    <property type="entry name" value="UbiA_sf"/>
</dbReference>
<evidence type="ECO:0000313" key="12">
    <source>
        <dbReference type="Proteomes" id="UP001454036"/>
    </source>
</evidence>
<keyword evidence="9" id="KW-0831">Ubiquinone biosynthesis</keyword>
<reference evidence="10 12" key="2">
    <citation type="submission" date="2024-01" db="EMBL/GenBank/DDBJ databases">
        <title>The complete chloroplast genome sequence of Lithospermum erythrorhizon: insights into the phylogenetic relationship among Boraginaceae species and the maternal lineages of purple gromwells.</title>
        <authorList>
            <person name="Okada T."/>
            <person name="Watanabe K."/>
        </authorList>
    </citation>
    <scope>NUCLEOTIDE SEQUENCE [LARGE SCALE GENOMIC DNA]</scope>
</reference>
<evidence type="ECO:0000256" key="7">
    <source>
        <dbReference type="ARBA" id="ARBA00022989"/>
    </source>
</evidence>
<keyword evidence="8 9" id="KW-0472">Membrane</keyword>
<evidence type="ECO:0000313" key="10">
    <source>
        <dbReference type="EMBL" id="GAA0175627.1"/>
    </source>
</evidence>
<organism evidence="11">
    <name type="scientific">Lithospermum erythrorhizon</name>
    <name type="common">Purple gromwell</name>
    <name type="synonym">Lithospermum officinale var. erythrorhizon</name>
    <dbReference type="NCBI Taxonomy" id="34254"/>
    <lineage>
        <taxon>Eukaryota</taxon>
        <taxon>Viridiplantae</taxon>
        <taxon>Streptophyta</taxon>
        <taxon>Embryophyta</taxon>
        <taxon>Tracheophyta</taxon>
        <taxon>Spermatophyta</taxon>
        <taxon>Magnoliopsida</taxon>
        <taxon>eudicotyledons</taxon>
        <taxon>Gunneridae</taxon>
        <taxon>Pentapetalae</taxon>
        <taxon>asterids</taxon>
        <taxon>lamiids</taxon>
        <taxon>Boraginales</taxon>
        <taxon>Boraginaceae</taxon>
        <taxon>Boraginoideae</taxon>
        <taxon>Lithospermeae</taxon>
        <taxon>Lithospermum</taxon>
    </lineage>
</organism>
<evidence type="ECO:0000313" key="11">
    <source>
        <dbReference type="EMBL" id="QDM39200.1"/>
    </source>
</evidence>
<dbReference type="GO" id="GO:0008412">
    <property type="term" value="F:4-hydroxybenzoate polyprenyltransferase activity"/>
    <property type="evidence" value="ECO:0007669"/>
    <property type="project" value="UniProtKB-EC"/>
</dbReference>
<keyword evidence="5 9" id="KW-0812">Transmembrane</keyword>
<dbReference type="FunFam" id="1.10.357.140:FF:000003">
    <property type="entry name" value="4-hydroxybenzoate polyprenyltransferase, mitochondrial"/>
    <property type="match status" value="1"/>
</dbReference>
<dbReference type="Gene3D" id="1.10.357.140">
    <property type="entry name" value="UbiA prenyltransferase"/>
    <property type="match status" value="1"/>
</dbReference>
<evidence type="ECO:0000256" key="9">
    <source>
        <dbReference type="HAMAP-Rule" id="MF_03189"/>
    </source>
</evidence>
<dbReference type="NCBIfam" id="TIGR01474">
    <property type="entry name" value="ubiA_proteo"/>
    <property type="match status" value="1"/>
</dbReference>
<keyword evidence="9" id="KW-0496">Mitochondrion</keyword>
<comment type="pathway">
    <text evidence="9">Cofactor biosynthesis; ubiquinone biosynthesis.</text>
</comment>
<comment type="similarity">
    <text evidence="3 9">Belongs to the UbiA prenyltransferase family.</text>
</comment>
<keyword evidence="12" id="KW-1185">Reference proteome</keyword>
<evidence type="ECO:0000256" key="1">
    <source>
        <dbReference type="ARBA" id="ARBA00001946"/>
    </source>
</evidence>
<feature type="transmembrane region" description="Helical" evidence="9">
    <location>
        <begin position="286"/>
        <end position="306"/>
    </location>
</feature>
<dbReference type="EC" id="2.5.1.39" evidence="9"/>
<keyword evidence="9" id="KW-0414">Isoprene biosynthesis</keyword>
<comment type="subcellular location">
    <subcellularLocation>
        <location evidence="2">Membrane</location>
        <topology evidence="2">Multi-pass membrane protein</topology>
    </subcellularLocation>
    <subcellularLocation>
        <location evidence="9">Mitochondrion inner membrane</location>
        <topology evidence="9">Multi-pass membrane protein</topology>
        <orientation evidence="9">Matrix side</orientation>
    </subcellularLocation>
</comment>
<accession>A0A515L547</accession>
<evidence type="ECO:0000256" key="8">
    <source>
        <dbReference type="ARBA" id="ARBA00023136"/>
    </source>
</evidence>
<feature type="transmembrane region" description="Helical" evidence="9">
    <location>
        <begin position="160"/>
        <end position="179"/>
    </location>
</feature>
<feature type="transmembrane region" description="Helical" evidence="9">
    <location>
        <begin position="256"/>
        <end position="274"/>
    </location>
</feature>